<accession>A0ABW8ZNL2</accession>
<dbReference type="RefSeq" id="WP_408332292.1">
    <property type="nucleotide sequence ID" value="NZ_JAQQFH010000028.1"/>
</dbReference>
<dbReference type="EMBL" id="JAQQFN010000007">
    <property type="protein sequence ID" value="MFL9883664.1"/>
    <property type="molecule type" value="Genomic_DNA"/>
</dbReference>
<evidence type="ECO:0000313" key="3">
    <source>
        <dbReference type="Proteomes" id="UP001629249"/>
    </source>
</evidence>
<dbReference type="Proteomes" id="UP001629249">
    <property type="component" value="Unassembled WGS sequence"/>
</dbReference>
<sequence>MIDRDDERMLSLLRGELTGRDLDALLDEAERAPAVARRLTDWQRLATLAVDEHVEATRESMFAALQLRLSAGDNSRTAGDDKAVASSSKVARGGAPASHGGWAASPREAQSARTVWLARARSAWRQWLFGASPGMGGLRRALAAFMLALVFAQAGVIGWMVHDRGLAQSDASTAYRGSGDPCKQAVVSLAPGATVDALVQWLGLHNATMQGPDENGRFTILASDPGALRDLLADSDASRLVAARQPNPVACGASH</sequence>
<protein>
    <recommendedName>
        <fullName evidence="4">Transmembrane transcriptional regulator (Anti-sigma factor RsiW)</fullName>
    </recommendedName>
</protein>
<reference evidence="2 3" key="1">
    <citation type="journal article" date="2024" name="Chem. Sci.">
        <title>Discovery of megapolipeptins by genome mining of a Burkholderiales bacteria collection.</title>
        <authorList>
            <person name="Paulo B.S."/>
            <person name="Recchia M.J.J."/>
            <person name="Lee S."/>
            <person name="Fergusson C.H."/>
            <person name="Romanowski S.B."/>
            <person name="Hernandez A."/>
            <person name="Krull N."/>
            <person name="Liu D.Y."/>
            <person name="Cavanagh H."/>
            <person name="Bos A."/>
            <person name="Gray C.A."/>
            <person name="Murphy B.T."/>
            <person name="Linington R.G."/>
            <person name="Eustaquio A.S."/>
        </authorList>
    </citation>
    <scope>NUCLEOTIDE SEQUENCE [LARGE SCALE GENOMIC DNA]</scope>
    <source>
        <strain evidence="2 3">RL16-012-BIC-B</strain>
    </source>
</reference>
<keyword evidence="3" id="KW-1185">Reference proteome</keyword>
<organism evidence="2 3">
    <name type="scientific">Paraburkholderia agricolaris</name>
    <dbReference type="NCBI Taxonomy" id="2152888"/>
    <lineage>
        <taxon>Bacteria</taxon>
        <taxon>Pseudomonadati</taxon>
        <taxon>Pseudomonadota</taxon>
        <taxon>Betaproteobacteria</taxon>
        <taxon>Burkholderiales</taxon>
        <taxon>Burkholderiaceae</taxon>
        <taxon>Paraburkholderia</taxon>
    </lineage>
</organism>
<name>A0ABW8ZNL2_9BURK</name>
<gene>
    <name evidence="2" type="ORF">PQR66_11545</name>
</gene>
<proteinExistence type="predicted"/>
<evidence type="ECO:0000313" key="2">
    <source>
        <dbReference type="EMBL" id="MFL9883664.1"/>
    </source>
</evidence>
<feature type="region of interest" description="Disordered" evidence="1">
    <location>
        <begin position="73"/>
        <end position="105"/>
    </location>
</feature>
<evidence type="ECO:0008006" key="4">
    <source>
        <dbReference type="Google" id="ProtNLM"/>
    </source>
</evidence>
<evidence type="ECO:0000256" key="1">
    <source>
        <dbReference type="SAM" id="MobiDB-lite"/>
    </source>
</evidence>
<comment type="caution">
    <text evidence="2">The sequence shown here is derived from an EMBL/GenBank/DDBJ whole genome shotgun (WGS) entry which is preliminary data.</text>
</comment>